<protein>
    <submittedName>
        <fullName evidence="1">Uncharacterized protein</fullName>
    </submittedName>
</protein>
<proteinExistence type="predicted"/>
<reference evidence="1 2" key="1">
    <citation type="submission" date="2016-11" db="EMBL/GenBank/DDBJ databases">
        <authorList>
            <person name="Jaros S."/>
            <person name="Januszkiewicz K."/>
            <person name="Wedrychowicz H."/>
        </authorList>
    </citation>
    <scope>NUCLEOTIDE SEQUENCE [LARGE SCALE GENOMIC DNA]</scope>
    <source>
        <strain evidence="1 2">DSM 15480</strain>
    </source>
</reference>
<keyword evidence="2" id="KW-1185">Reference proteome</keyword>
<sequence length="102" mass="11969">MNVEFLVNQELNDGRQLFITEKEFKKAAKNEDEFNSFAFATECFFSYYGLDTFINVREYEIIRQELTAGGAVIITVVEEKNPRNCFLEVYVSNHNRLKKVEI</sequence>
<evidence type="ECO:0000313" key="2">
    <source>
        <dbReference type="Proteomes" id="UP000184301"/>
    </source>
</evidence>
<dbReference type="OrthoDB" id="2082665at2"/>
<name>A0A1M6PQ30_9FIRM</name>
<evidence type="ECO:0000313" key="1">
    <source>
        <dbReference type="EMBL" id="SHK09958.1"/>
    </source>
</evidence>
<dbReference type="STRING" id="1121950.SAMN02745243_02187"/>
<gene>
    <name evidence="1" type="ORF">SAMN02745243_02187</name>
</gene>
<dbReference type="RefSeq" id="WP_073110056.1">
    <property type="nucleotide sequence ID" value="NZ_FQZY01000029.1"/>
</dbReference>
<dbReference type="Proteomes" id="UP000184301">
    <property type="component" value="Unassembled WGS sequence"/>
</dbReference>
<dbReference type="EMBL" id="FQZY01000029">
    <property type="protein sequence ID" value="SHK09958.1"/>
    <property type="molecule type" value="Genomic_DNA"/>
</dbReference>
<dbReference type="AlphaFoldDB" id="A0A1M6PQ30"/>
<accession>A0A1M6PQ30</accession>
<organism evidence="1 2">
    <name type="scientific">Hespellia stercorisuis DSM 15480</name>
    <dbReference type="NCBI Taxonomy" id="1121950"/>
    <lineage>
        <taxon>Bacteria</taxon>
        <taxon>Bacillati</taxon>
        <taxon>Bacillota</taxon>
        <taxon>Clostridia</taxon>
        <taxon>Lachnospirales</taxon>
        <taxon>Lachnospiraceae</taxon>
        <taxon>Hespellia</taxon>
    </lineage>
</organism>